<reference evidence="10" key="1">
    <citation type="submission" date="2022-11" db="UniProtKB">
        <authorList>
            <consortium name="WormBaseParasite"/>
        </authorList>
    </citation>
    <scope>IDENTIFICATION</scope>
</reference>
<accession>A0A914HE92</accession>
<keyword evidence="4 5" id="KW-0175">Coiled coil</keyword>
<feature type="compositionally biased region" description="Polar residues" evidence="6">
    <location>
        <begin position="698"/>
        <end position="707"/>
    </location>
</feature>
<dbReference type="GO" id="GO:0005078">
    <property type="term" value="F:MAP-kinase scaffold activity"/>
    <property type="evidence" value="ECO:0007669"/>
    <property type="project" value="InterPro"/>
</dbReference>
<dbReference type="GO" id="GO:0008432">
    <property type="term" value="F:JUN kinase binding"/>
    <property type="evidence" value="ECO:0007669"/>
    <property type="project" value="TreeGrafter"/>
</dbReference>
<evidence type="ECO:0000313" key="9">
    <source>
        <dbReference type="Proteomes" id="UP000887572"/>
    </source>
</evidence>
<evidence type="ECO:0000256" key="3">
    <source>
        <dbReference type="ARBA" id="ARBA00022490"/>
    </source>
</evidence>
<dbReference type="SUPFAM" id="SSF50998">
    <property type="entry name" value="Quinoprotein alcohol dehydrogenase-like"/>
    <property type="match status" value="1"/>
</dbReference>
<dbReference type="GO" id="GO:0019894">
    <property type="term" value="F:kinesin binding"/>
    <property type="evidence" value="ECO:0007669"/>
    <property type="project" value="TreeGrafter"/>
</dbReference>
<comment type="subcellular location">
    <subcellularLocation>
        <location evidence="1">Cytoplasm</location>
    </subcellularLocation>
</comment>
<feature type="coiled-coil region" evidence="5">
    <location>
        <begin position="619"/>
        <end position="646"/>
    </location>
</feature>
<dbReference type="PANTHER" id="PTHR13886:SF4">
    <property type="entry name" value="JNK-INTERACTING PROTEIN 3"/>
    <property type="match status" value="1"/>
</dbReference>
<keyword evidence="9" id="KW-1185">Reference proteome</keyword>
<feature type="region of interest" description="Disordered" evidence="6">
    <location>
        <begin position="675"/>
        <end position="715"/>
    </location>
</feature>
<organism evidence="9 10">
    <name type="scientific">Globodera rostochiensis</name>
    <name type="common">Golden nematode worm</name>
    <name type="synonym">Heterodera rostochiensis</name>
    <dbReference type="NCBI Taxonomy" id="31243"/>
    <lineage>
        <taxon>Eukaryota</taxon>
        <taxon>Metazoa</taxon>
        <taxon>Ecdysozoa</taxon>
        <taxon>Nematoda</taxon>
        <taxon>Chromadorea</taxon>
        <taxon>Rhabditida</taxon>
        <taxon>Tylenchina</taxon>
        <taxon>Tylenchomorpha</taxon>
        <taxon>Tylenchoidea</taxon>
        <taxon>Heteroderidae</taxon>
        <taxon>Heteroderinae</taxon>
        <taxon>Globodera</taxon>
    </lineage>
</organism>
<evidence type="ECO:0000313" key="10">
    <source>
        <dbReference type="WBParaSite" id="Gr19_v10_g15815.t1"/>
    </source>
</evidence>
<evidence type="ECO:0000259" key="7">
    <source>
        <dbReference type="PROSITE" id="PS51776"/>
    </source>
</evidence>
<dbReference type="WBParaSite" id="Gr19_v10_g15815.t1">
    <property type="protein sequence ID" value="Gr19_v10_g15815.t1"/>
    <property type="gene ID" value="Gr19_v10_g15815"/>
</dbReference>
<dbReference type="InterPro" id="IPR034744">
    <property type="entry name" value="RH2"/>
</dbReference>
<name>A0A914HE92_GLORO</name>
<feature type="region of interest" description="Disordered" evidence="6">
    <location>
        <begin position="469"/>
        <end position="489"/>
    </location>
</feature>
<feature type="coiled-coil region" evidence="5">
    <location>
        <begin position="254"/>
        <end position="295"/>
    </location>
</feature>
<comment type="similarity">
    <text evidence="2">Belongs to the JIP scaffold family.</text>
</comment>
<evidence type="ECO:0000256" key="5">
    <source>
        <dbReference type="SAM" id="Coils"/>
    </source>
</evidence>
<dbReference type="InterPro" id="IPR032486">
    <property type="entry name" value="JIP_LZII"/>
</dbReference>
<dbReference type="GO" id="GO:0005737">
    <property type="term" value="C:cytoplasm"/>
    <property type="evidence" value="ECO:0007669"/>
    <property type="project" value="UniProtKB-SubCell"/>
</dbReference>
<dbReference type="FunFam" id="1.20.5.1000:FF:000001">
    <property type="entry name" value="C-Jun-amino-terminal kinase-interacting protein 3 isoform X2"/>
    <property type="match status" value="1"/>
</dbReference>
<dbReference type="Gene3D" id="1.20.58.1770">
    <property type="match status" value="1"/>
</dbReference>
<evidence type="ECO:0000259" key="8">
    <source>
        <dbReference type="PROSITE" id="PS51777"/>
    </source>
</evidence>
<feature type="region of interest" description="Disordered" evidence="6">
    <location>
        <begin position="593"/>
        <end position="612"/>
    </location>
</feature>
<dbReference type="PROSITE" id="PS51777">
    <property type="entry name" value="RH2"/>
    <property type="match status" value="1"/>
</dbReference>
<evidence type="ECO:0000256" key="1">
    <source>
        <dbReference type="ARBA" id="ARBA00004496"/>
    </source>
</evidence>
<dbReference type="GO" id="GO:0030159">
    <property type="term" value="F:signaling receptor complex adaptor activity"/>
    <property type="evidence" value="ECO:0007669"/>
    <property type="project" value="TreeGrafter"/>
</dbReference>
<dbReference type="GO" id="GO:0016192">
    <property type="term" value="P:vesicle-mediated transport"/>
    <property type="evidence" value="ECO:0007669"/>
    <property type="project" value="TreeGrafter"/>
</dbReference>
<protein>
    <submittedName>
        <fullName evidence="10">Uncharacterized protein</fullName>
    </submittedName>
</protein>
<evidence type="ECO:0000256" key="2">
    <source>
        <dbReference type="ARBA" id="ARBA00009866"/>
    </source>
</evidence>
<feature type="domain" description="RH2" evidence="8">
    <location>
        <begin position="611"/>
        <end position="681"/>
    </location>
</feature>
<dbReference type="Proteomes" id="UP000887572">
    <property type="component" value="Unplaced"/>
</dbReference>
<dbReference type="InterPro" id="IPR011047">
    <property type="entry name" value="Quinoprotein_ADH-like_sf"/>
</dbReference>
<sequence>MFGLSSIYVPPSDGRSRGVSVDLRRRNSIGSLDHRLSSPYAGGEGFVSKVHPLSSAGLGSRALIIASWALVRFPLGLAQLGEAAELELDEERTMNIWVDMAKLRKGGNGVLTKSNRIGTVRKHKFCEAITEKSYCKRICWRRNGAETTETAAPKRQRPKGIKEASIIFCRRFIAIADHRQHRRVPNAMQSSVSSNEMVYGGNSTVGSDESHVMSEKVQIIASSIYREFETMIQKHGQESIKELMAHVVNVLESLDVAYLEKEELVVDLEMLKEENEQLLNQYERERQMRKNQDQKCLEMEESLLEQNRELESKVESMASIVRMLELRAKNANDHAMRLEEREADQKIEYEKLHERYNELLRTHIEHVERTKFLMGAEMFDMAQSLPIGTKNNRNMMAMSAIDTNVRGISDLISAHMSQSTHADLNLANHISNERDWHEEFGVEQTAAEILATPRAESEKEKSARIDAAAVEEERARPNTEPGEQSDVVEEGDGISLGADLTGQLVDPAEFASAVNDTFIGMGKEVENLIRENTELLETKNALNIVKNDLIAQVDQLSSEKEVFREDVRSLEMVKLKMSERIREFESELKELREKMNNSDAPVEETEDRSQGKRFTRVEMARMVMEKNQYKEKFLELQETVKFTELKRAKKHEEELAQRRSKSIWSFFSNLLGDGTSANESSGEGGRSQRNAHREGTRKSQLSSPTNSKKQRTYDIDMDLMNEKRKAERRQHYRTVSQYMKQEEFPNAYGWSMTSNKATESASIPVPVNCRPLLEQMPSLKVWCAAPSALHGGLRDGEYIVGDPISSCDPDLLLRTKEPQLSNDSEKRRRRKDSALLEASSLLWVCGSDEQRSFVSILDANQPSNILAGFSIEDANVLCVASAAGIRERDSRLSDEGMSVDSELCITGEYLSELQIPSEVAEDVDALGSVEFIALQKNEDQEIPTYSLPDEKLSPKRKLSLSQSFETNREAKNVLVINKASLRRTTAIPLEFDEQYSSSKKLDGENAIDGAKMNDGSLSSLANLPLHVRDALKSYEGCGTGNGNVLLTLPTMWIGLQNYFIHVHSAVSNWSKCLRRLKMPDAVLSILHLNGRLFAALANGSIAVFHRNTRGEWSDTGYFVVKLGSVTSSVCHLCAVEGNVWAACRNCVMVLDPVTLKIKHIITAHPRKDSQVRQMICCGRGVWLSIRLDSCIRLFHSENFQHLQDVDVEPFISKMLGANQLDSHLRITSLSELNRRIWVGTGSGIIVSIPLKEKSKTATVLAELVDRGRTPGQVIRVHSSDDNDSVTCATTPFCDITNAQLSFHGHKDAVRFLLPLLAEGFSDLTQSVETKKALMVSGGDGYIDFRLGDEDEANEENNGSNAMTEQIRARDLAHLLIWETECPVRQLTGLTKDQ</sequence>
<evidence type="ECO:0000256" key="4">
    <source>
        <dbReference type="ARBA" id="ARBA00023054"/>
    </source>
</evidence>
<keyword evidence="3" id="KW-0963">Cytoplasm</keyword>
<feature type="domain" description="RH1" evidence="7">
    <location>
        <begin position="200"/>
        <end position="288"/>
    </location>
</feature>
<feature type="coiled-coil region" evidence="5">
    <location>
        <begin position="321"/>
        <end position="355"/>
    </location>
</feature>
<dbReference type="Pfam" id="PF16471">
    <property type="entry name" value="JIP_LZII"/>
    <property type="match status" value="1"/>
</dbReference>
<dbReference type="InterPro" id="IPR039911">
    <property type="entry name" value="JIP3/JIP4"/>
</dbReference>
<dbReference type="PANTHER" id="PTHR13886">
    <property type="entry name" value="JNK/SAPK-ASSOCIATED PROTEIN"/>
    <property type="match status" value="1"/>
</dbReference>
<evidence type="ECO:0000256" key="6">
    <source>
        <dbReference type="SAM" id="MobiDB-lite"/>
    </source>
</evidence>
<proteinExistence type="inferred from homology"/>
<dbReference type="InterPro" id="IPR034743">
    <property type="entry name" value="RH1"/>
</dbReference>
<dbReference type="Gene3D" id="1.20.5.1000">
    <property type="entry name" value="arf6 gtpase in complex with a specific effector, jip4"/>
    <property type="match status" value="1"/>
</dbReference>
<dbReference type="PROSITE" id="PS51776">
    <property type="entry name" value="RH1"/>
    <property type="match status" value="1"/>
</dbReference>
<dbReference type="Pfam" id="PF19056">
    <property type="entry name" value="WD40_2"/>
    <property type="match status" value="1"/>
</dbReference>
<dbReference type="Pfam" id="PF09744">
    <property type="entry name" value="RH1"/>
    <property type="match status" value="1"/>
</dbReference>